<gene>
    <name evidence="7" type="ORF">CLV28_2412</name>
</gene>
<dbReference type="GO" id="GO:0005886">
    <property type="term" value="C:plasma membrane"/>
    <property type="evidence" value="ECO:0007669"/>
    <property type="project" value="UniProtKB-SubCell"/>
</dbReference>
<keyword evidence="2" id="KW-1003">Cell membrane</keyword>
<dbReference type="InterPro" id="IPR032018">
    <property type="entry name" value="LppA/LppB/LprP"/>
</dbReference>
<protein>
    <submittedName>
        <fullName evidence="7">Putative LppA-like lipoprotein</fullName>
    </submittedName>
</protein>
<keyword evidence="6 7" id="KW-0449">Lipoprotein</keyword>
<accession>A0A2M9CDJ1</accession>
<sequence>MVALSLASAATFGGCAASSDSADPSTVEDYLGTSTEGYDRIDQRAPLETVQAENDAMILAMRDALTAQFPELEWVEAKEGQLSGMPPADDIFTDDGIEGRSYNTTLWATETQLSSYPDTDIDTAIRIVSDIGNDYGYGDLSTIQRLSDPAVFGTVADNADGDKYYFTSDSGTTLRARSAGHLTSDQLDQVAALVSPTPTP</sequence>
<dbReference type="RefSeq" id="WP_157802631.1">
    <property type="nucleotide sequence ID" value="NZ_BOOX01000007.1"/>
</dbReference>
<dbReference type="Gene3D" id="3.30.2030.20">
    <property type="match status" value="1"/>
</dbReference>
<evidence type="ECO:0000313" key="7">
    <source>
        <dbReference type="EMBL" id="PJJ69935.1"/>
    </source>
</evidence>
<dbReference type="EMBL" id="PGFE01000004">
    <property type="protein sequence ID" value="PJJ69935.1"/>
    <property type="molecule type" value="Genomic_DNA"/>
</dbReference>
<evidence type="ECO:0000313" key="8">
    <source>
        <dbReference type="Proteomes" id="UP000231693"/>
    </source>
</evidence>
<evidence type="ECO:0000256" key="4">
    <source>
        <dbReference type="ARBA" id="ARBA00023136"/>
    </source>
</evidence>
<dbReference type="Proteomes" id="UP000231693">
    <property type="component" value="Unassembled WGS sequence"/>
</dbReference>
<keyword evidence="3" id="KW-0732">Signal</keyword>
<evidence type="ECO:0000256" key="6">
    <source>
        <dbReference type="ARBA" id="ARBA00023288"/>
    </source>
</evidence>
<reference evidence="7 8" key="1">
    <citation type="submission" date="2017-11" db="EMBL/GenBank/DDBJ databases">
        <title>Genomic Encyclopedia of Archaeal and Bacterial Type Strains, Phase II (KMG-II): From Individual Species to Whole Genera.</title>
        <authorList>
            <person name="Goeker M."/>
        </authorList>
    </citation>
    <scope>NUCLEOTIDE SEQUENCE [LARGE SCALE GENOMIC DNA]</scope>
    <source>
        <strain evidence="7 8">DSM 25478</strain>
    </source>
</reference>
<evidence type="ECO:0000256" key="1">
    <source>
        <dbReference type="ARBA" id="ARBA00004193"/>
    </source>
</evidence>
<keyword evidence="4" id="KW-0472">Membrane</keyword>
<evidence type="ECO:0000256" key="5">
    <source>
        <dbReference type="ARBA" id="ARBA00023139"/>
    </source>
</evidence>
<comment type="subcellular location">
    <subcellularLocation>
        <location evidence="1">Cell membrane</location>
        <topology evidence="1">Lipid-anchor</topology>
    </subcellularLocation>
</comment>
<evidence type="ECO:0000256" key="2">
    <source>
        <dbReference type="ARBA" id="ARBA00022475"/>
    </source>
</evidence>
<evidence type="ECO:0000256" key="3">
    <source>
        <dbReference type="ARBA" id="ARBA00022729"/>
    </source>
</evidence>
<name>A0A2M9CDJ1_9CELL</name>
<dbReference type="Pfam" id="PF16708">
    <property type="entry name" value="LppA"/>
    <property type="match status" value="1"/>
</dbReference>
<keyword evidence="8" id="KW-1185">Reference proteome</keyword>
<organism evidence="7 8">
    <name type="scientific">Sediminihabitans luteus</name>
    <dbReference type="NCBI Taxonomy" id="1138585"/>
    <lineage>
        <taxon>Bacteria</taxon>
        <taxon>Bacillati</taxon>
        <taxon>Actinomycetota</taxon>
        <taxon>Actinomycetes</taxon>
        <taxon>Micrococcales</taxon>
        <taxon>Cellulomonadaceae</taxon>
        <taxon>Sediminihabitans</taxon>
    </lineage>
</organism>
<dbReference type="AlphaFoldDB" id="A0A2M9CDJ1"/>
<keyword evidence="5" id="KW-0564">Palmitate</keyword>
<comment type="caution">
    <text evidence="7">The sequence shown here is derived from an EMBL/GenBank/DDBJ whole genome shotgun (WGS) entry which is preliminary data.</text>
</comment>
<proteinExistence type="predicted"/>